<dbReference type="RefSeq" id="WP_119833285.1">
    <property type="nucleotide sequence ID" value="NZ_QYUL01000004.1"/>
</dbReference>
<protein>
    <submittedName>
        <fullName evidence="2">Uncharacterized protein</fullName>
    </submittedName>
</protein>
<comment type="caution">
    <text evidence="2">The sequence shown here is derived from an EMBL/GenBank/DDBJ whole genome shotgun (WGS) entry which is preliminary data.</text>
</comment>
<organism evidence="2 3">
    <name type="scientific">Azospirillum cavernae</name>
    <dbReference type="NCBI Taxonomy" id="2320860"/>
    <lineage>
        <taxon>Bacteria</taxon>
        <taxon>Pseudomonadati</taxon>
        <taxon>Pseudomonadota</taxon>
        <taxon>Alphaproteobacteria</taxon>
        <taxon>Rhodospirillales</taxon>
        <taxon>Azospirillaceae</taxon>
        <taxon>Azospirillum</taxon>
    </lineage>
</organism>
<name>A0A418VPF1_9PROT</name>
<keyword evidence="3" id="KW-1185">Reference proteome</keyword>
<feature type="chain" id="PRO_5019023920" evidence="1">
    <location>
        <begin position="24"/>
        <end position="95"/>
    </location>
</feature>
<proteinExistence type="predicted"/>
<gene>
    <name evidence="2" type="ORF">D3877_23740</name>
</gene>
<sequence length="95" mass="10040">MFVRTLTAATLSLAVFASGAAFASSNFDSLLANTKAAALTVTAVQAERSDRDLANSYIVMAESLAKQGDEAKALNFLTFARGKLGLLRQERLAAQ</sequence>
<dbReference type="OrthoDB" id="9936440at2"/>
<accession>A0A418VPF1</accession>
<evidence type="ECO:0000313" key="3">
    <source>
        <dbReference type="Proteomes" id="UP000283458"/>
    </source>
</evidence>
<feature type="signal peptide" evidence="1">
    <location>
        <begin position="1"/>
        <end position="23"/>
    </location>
</feature>
<evidence type="ECO:0000256" key="1">
    <source>
        <dbReference type="SAM" id="SignalP"/>
    </source>
</evidence>
<dbReference type="EMBL" id="QYUL01000004">
    <property type="protein sequence ID" value="RJF78142.1"/>
    <property type="molecule type" value="Genomic_DNA"/>
</dbReference>
<dbReference type="AlphaFoldDB" id="A0A418VPF1"/>
<keyword evidence="1" id="KW-0732">Signal</keyword>
<reference evidence="2 3" key="1">
    <citation type="submission" date="2018-09" db="EMBL/GenBank/DDBJ databases">
        <authorList>
            <person name="Zhu H."/>
        </authorList>
    </citation>
    <scope>NUCLEOTIDE SEQUENCE [LARGE SCALE GENOMIC DNA]</scope>
    <source>
        <strain evidence="2 3">K2W22B-5</strain>
    </source>
</reference>
<dbReference type="Proteomes" id="UP000283458">
    <property type="component" value="Unassembled WGS sequence"/>
</dbReference>
<evidence type="ECO:0000313" key="2">
    <source>
        <dbReference type="EMBL" id="RJF78142.1"/>
    </source>
</evidence>